<dbReference type="SUPFAM" id="SSF46955">
    <property type="entry name" value="Putative DNA-binding domain"/>
    <property type="match status" value="1"/>
</dbReference>
<dbReference type="Pfam" id="PF02914">
    <property type="entry name" value="DDE_2"/>
    <property type="match status" value="1"/>
</dbReference>
<dbReference type="InterPro" id="IPR015126">
    <property type="entry name" value="Mu_I-gamma"/>
</dbReference>
<dbReference type="InterPro" id="IPR004189">
    <property type="entry name" value="Phage_Mu_transposase"/>
</dbReference>
<evidence type="ECO:0000313" key="3">
    <source>
        <dbReference type="EMBL" id="GAK43626.1"/>
    </source>
</evidence>
<evidence type="ECO:0000313" key="4">
    <source>
        <dbReference type="Proteomes" id="UP000028702"/>
    </source>
</evidence>
<dbReference type="GO" id="GO:0003677">
    <property type="term" value="F:DNA binding"/>
    <property type="evidence" value="ECO:0007669"/>
    <property type="project" value="InterPro"/>
</dbReference>
<dbReference type="InterPro" id="IPR015378">
    <property type="entry name" value="Transposase-like_Mu_C"/>
</dbReference>
<dbReference type="SUPFAM" id="SSF50610">
    <property type="entry name" value="mu transposase, C-terminal domain"/>
    <property type="match status" value="1"/>
</dbReference>
<dbReference type="STRING" id="1333998.M2A_0125"/>
<evidence type="ECO:0000259" key="2">
    <source>
        <dbReference type="PROSITE" id="PS51702"/>
    </source>
</evidence>
<dbReference type="SUPFAM" id="SSF53098">
    <property type="entry name" value="Ribonuclease H-like"/>
    <property type="match status" value="1"/>
</dbReference>
<dbReference type="InterPro" id="IPR009061">
    <property type="entry name" value="DNA-bd_dom_put_sf"/>
</dbReference>
<dbReference type="eggNOG" id="COG2801">
    <property type="taxonomic scope" value="Bacteria"/>
</dbReference>
<comment type="caution">
    <text evidence="3">The sequence shown here is derived from an EMBL/GenBank/DDBJ whole genome shotgun (WGS) entry which is preliminary data.</text>
</comment>
<dbReference type="PROSITE" id="PS51702">
    <property type="entry name" value="HTH_MU"/>
    <property type="match status" value="1"/>
</dbReference>
<dbReference type="InterPro" id="IPR001584">
    <property type="entry name" value="Integrase_cat-core"/>
</dbReference>
<keyword evidence="4" id="KW-1185">Reference proteome</keyword>
<dbReference type="SUPFAM" id="SSF46689">
    <property type="entry name" value="Homeodomain-like"/>
    <property type="match status" value="2"/>
</dbReference>
<dbReference type="RefSeq" id="WP_045441711.1">
    <property type="nucleotide sequence ID" value="NZ_BBIO01000001.1"/>
</dbReference>
<dbReference type="Pfam" id="PF02316">
    <property type="entry name" value="HTH_Tnp_Mu_1"/>
    <property type="match status" value="1"/>
</dbReference>
<dbReference type="InterPro" id="IPR009057">
    <property type="entry name" value="Homeodomain-like_sf"/>
</dbReference>
<dbReference type="GO" id="GO:0004803">
    <property type="term" value="F:transposase activity"/>
    <property type="evidence" value="ECO:0007669"/>
    <property type="project" value="InterPro"/>
</dbReference>
<accession>A0A081B6F8</accession>
<dbReference type="Gene3D" id="2.30.30.130">
    <property type="entry name" value="Transposase, Mu, C-terminal"/>
    <property type="match status" value="1"/>
</dbReference>
<dbReference type="Gene3D" id="6.10.250.2550">
    <property type="match status" value="1"/>
</dbReference>
<feature type="domain" description="Integrase catalytic" evidence="1">
    <location>
        <begin position="254"/>
        <end position="469"/>
    </location>
</feature>
<dbReference type="Gene3D" id="3.30.420.10">
    <property type="entry name" value="Ribonuclease H-like superfamily/Ribonuclease H"/>
    <property type="match status" value="1"/>
</dbReference>
<dbReference type="InterPro" id="IPR012337">
    <property type="entry name" value="RNaseH-like_sf"/>
</dbReference>
<protein>
    <submittedName>
        <fullName evidence="3">Phage transposase</fullName>
    </submittedName>
</protein>
<gene>
    <name evidence="3" type="ORF">M2A_0125</name>
</gene>
<dbReference type="GO" id="GO:0015074">
    <property type="term" value="P:DNA integration"/>
    <property type="evidence" value="ECO:0007669"/>
    <property type="project" value="InterPro"/>
</dbReference>
<dbReference type="EMBL" id="BBIO01000001">
    <property type="protein sequence ID" value="GAK43626.1"/>
    <property type="molecule type" value="Genomic_DNA"/>
</dbReference>
<dbReference type="InterPro" id="IPR009004">
    <property type="entry name" value="Transposase_Mu_C"/>
</dbReference>
<dbReference type="Gene3D" id="1.10.10.10">
    <property type="entry name" value="Winged helix-like DNA-binding domain superfamily/Winged helix DNA-binding domain"/>
    <property type="match status" value="1"/>
</dbReference>
<name>A0A081B6F8_9HYPH</name>
<dbReference type="Gene3D" id="1.10.10.60">
    <property type="entry name" value="Homeodomain-like"/>
    <property type="match status" value="2"/>
</dbReference>
<dbReference type="AlphaFoldDB" id="A0A081B6F8"/>
<organism evidence="3 4">
    <name type="scientific">Tepidicaulis marinus</name>
    <dbReference type="NCBI Taxonomy" id="1333998"/>
    <lineage>
        <taxon>Bacteria</taxon>
        <taxon>Pseudomonadati</taxon>
        <taxon>Pseudomonadota</taxon>
        <taxon>Alphaproteobacteria</taxon>
        <taxon>Hyphomicrobiales</taxon>
        <taxon>Parvibaculaceae</taxon>
        <taxon>Tepidicaulis</taxon>
    </lineage>
</organism>
<sequence>MIETFAHKQIASWLTADEIAALNLPGLPSDVSNIRKLAKREGWKDRLNAAGEPMARRRKGRGGGYEYHISLLPMRAQVVLLGRVGSKQNPAEPKAQSSELWDWYNRQPDTKKSKAEDRLRTLNAVFALEHGGMIRNLAVHEAAKKEKVSPRTVYNWLDLVAGAPRSDWLPRLCPRHAGRTQTVECDPRAWQTLLADYLRQSQRPFEICYEDLKRLADQKGWSLPSARTLKRRIDQEIPKPVLVLHRQGPRALARMYPPQERDRTALHALEAVNVDGHKWDVFVRWPDGTIARPLMVAIQDLFSNKILGWRIDRSENTDLVRLAFKDVFEAFGIPDRCLLDNGRAFASKYISGGTPNRFRFKVKPEEPVGILTALGIDLRWATPYSGQSKPIERAFRELCDRIAKHPACEGAYTGNSPEAKPENYGSRAIDLGDFLQIVEQGIRFFNAKPGRRTKVCGGTLSFDEAFERSYAASAIRKAGPEQLQMCLLAAESVRPNKYDGSIRLLGNRYWAESLHDYLGKPVTVRFDPDNLHDGVHIYRTDGSYVGFAECIEAAGFFDAESARAHARDRRAFVRKTKELATMEKQLSASQLADLYAGIEVEDREPPSSKVVRAIVGNTARKAEEQPDEEEINFTSALSAGLTLVQGGKEL</sequence>
<dbReference type="InterPro" id="IPR003314">
    <property type="entry name" value="Mu-type_HTH"/>
</dbReference>
<dbReference type="Proteomes" id="UP000028702">
    <property type="component" value="Unassembled WGS sequence"/>
</dbReference>
<reference evidence="3 4" key="1">
    <citation type="submission" date="2014-07" db="EMBL/GenBank/DDBJ databases">
        <title>Tepidicaulis marinum gen. nov., sp. nov., a novel marine bacterium denitrifying nitrate to nitrous oxide strictly under microaerobic conditions.</title>
        <authorList>
            <person name="Takeuchi M."/>
            <person name="Yamagishi T."/>
            <person name="Kamagata Y."/>
            <person name="Oshima K."/>
            <person name="Hattori M."/>
            <person name="Katayama T."/>
            <person name="Hanada S."/>
            <person name="Tamaki H."/>
            <person name="Marumo K."/>
            <person name="Maeda H."/>
            <person name="Nedachi M."/>
            <person name="Iwasaki W."/>
            <person name="Suwa Y."/>
            <person name="Sakata S."/>
        </authorList>
    </citation>
    <scope>NUCLEOTIDE SEQUENCE [LARGE SCALE GENOMIC DNA]</scope>
    <source>
        <strain evidence="3 4">MA2</strain>
    </source>
</reference>
<dbReference type="InterPro" id="IPR036388">
    <property type="entry name" value="WH-like_DNA-bd_sf"/>
</dbReference>
<dbReference type="Pfam" id="PF09299">
    <property type="entry name" value="Mu-transpos_C"/>
    <property type="match status" value="1"/>
</dbReference>
<dbReference type="PROSITE" id="PS50994">
    <property type="entry name" value="INTEGRASE"/>
    <property type="match status" value="1"/>
</dbReference>
<proteinExistence type="predicted"/>
<dbReference type="GO" id="GO:0006313">
    <property type="term" value="P:DNA transposition"/>
    <property type="evidence" value="ECO:0007669"/>
    <property type="project" value="InterPro"/>
</dbReference>
<dbReference type="Pfam" id="PF09039">
    <property type="entry name" value="HTH_Tnp_Mu_2"/>
    <property type="match status" value="1"/>
</dbReference>
<dbReference type="InterPro" id="IPR036397">
    <property type="entry name" value="RNaseH_sf"/>
</dbReference>
<feature type="domain" description="HTH Mu-type" evidence="2">
    <location>
        <begin position="12"/>
        <end position="88"/>
    </location>
</feature>
<evidence type="ECO:0000259" key="1">
    <source>
        <dbReference type="PROSITE" id="PS50994"/>
    </source>
</evidence>